<dbReference type="Gene3D" id="3.40.50.2000">
    <property type="entry name" value="Glycogen Phosphorylase B"/>
    <property type="match status" value="2"/>
</dbReference>
<dbReference type="RefSeq" id="WP_342039414.1">
    <property type="nucleotide sequence ID" value="NZ_FQYP01000001.1"/>
</dbReference>
<dbReference type="Proteomes" id="UP000184432">
    <property type="component" value="Unassembled WGS sequence"/>
</dbReference>
<protein>
    <submittedName>
        <fullName evidence="1">Uncharacterized protein</fullName>
    </submittedName>
</protein>
<sequence>MKVLIITYYWPPAGGPGVQRWLKFVKYFRDFGIEPIVYTPSNPTYPLLDETLISEIPEDITVLRRPIFEPYRFAQLFSKKETKTISRGIISGSKKQTFIQRLLLYIRGNFFIPDARKYWVRPSVSYLSGYLKEHEIDTIITTGPPHSVHLIGKTLKERLNVRWIADFRDPWTTIGYHDKLKLTKKSIQKHKVLEKEVLTTADQITVTSFTTRDEFSGITQKPIAVVTNGYDEEKVEEGSLDTKFTIAHIGSLLSGRNPLLLWKALKQLTEEDQEFTKEFELRLIGAVSDDVLSAIKDAGLSPFLDVVGYVSHSEAVRLQRQSQILLLIEIDSEDTRCIIPGKLFEYMISKRPIVAIGPKGADIAKIINDTQAGKFFEYDEYADIKSTIFSYFKAYQDGALVAQPEDLEKYSRKALTQEMAKLIKRKK</sequence>
<reference evidence="2" key="1">
    <citation type="submission" date="2016-11" db="EMBL/GenBank/DDBJ databases">
        <authorList>
            <person name="Varghese N."/>
            <person name="Submissions S."/>
        </authorList>
    </citation>
    <scope>NUCLEOTIDE SEQUENCE [LARGE SCALE GENOMIC DNA]</scope>
    <source>
        <strain evidence="2">DSM 22623</strain>
    </source>
</reference>
<gene>
    <name evidence="1" type="ORF">SAMN04488508_101827</name>
</gene>
<dbReference type="AlphaFoldDB" id="A0A1M6BGZ3"/>
<organism evidence="1 2">
    <name type="scientific">Aquimarina spongiae</name>
    <dbReference type="NCBI Taxonomy" id="570521"/>
    <lineage>
        <taxon>Bacteria</taxon>
        <taxon>Pseudomonadati</taxon>
        <taxon>Bacteroidota</taxon>
        <taxon>Flavobacteriia</taxon>
        <taxon>Flavobacteriales</taxon>
        <taxon>Flavobacteriaceae</taxon>
        <taxon>Aquimarina</taxon>
    </lineage>
</organism>
<evidence type="ECO:0000313" key="1">
    <source>
        <dbReference type="EMBL" id="SHI48040.1"/>
    </source>
</evidence>
<accession>A0A1M6BGZ3</accession>
<proteinExistence type="predicted"/>
<dbReference type="EMBL" id="FQYP01000001">
    <property type="protein sequence ID" value="SHI48040.1"/>
    <property type="molecule type" value="Genomic_DNA"/>
</dbReference>
<keyword evidence="2" id="KW-1185">Reference proteome</keyword>
<evidence type="ECO:0000313" key="2">
    <source>
        <dbReference type="Proteomes" id="UP000184432"/>
    </source>
</evidence>
<dbReference type="CDD" id="cd03794">
    <property type="entry name" value="GT4_WbuB-like"/>
    <property type="match status" value="1"/>
</dbReference>
<dbReference type="SUPFAM" id="SSF53756">
    <property type="entry name" value="UDP-Glycosyltransferase/glycogen phosphorylase"/>
    <property type="match status" value="1"/>
</dbReference>
<dbReference type="STRING" id="570521.SAMN04488508_101827"/>
<name>A0A1M6BGZ3_9FLAO</name>
<dbReference type="Pfam" id="PF13692">
    <property type="entry name" value="Glyco_trans_1_4"/>
    <property type="match status" value="1"/>
</dbReference>